<evidence type="ECO:0000256" key="1">
    <source>
        <dbReference type="ARBA" id="ARBA00004651"/>
    </source>
</evidence>
<sequence>MSIFDNIKMALEGLKLNKMRSFLTMLGIIIGIASVIAILTIGQAMTRTVSEGFDSFSKNLVDVMLYPKDGYDWVDISQRDFFTTQDVENVKRVMQSSIESAVIQTVSLSGRIKPESGSELQVNVNSMSNGAEKINNLTMLTGRFYTQEDVEAYRDVCVISDTVAQKVFGGYAEALGQDVEVTTGNGIYVYRCVGVYKNEPISFGAFGGQDDVTTLYIPYNVGARDHGGGNETFTSFVVVTRNNEQVGTTATNIEKYFNEGKYADNEITTVSAETLDSQLQQINDVMNNVQLAIGGIAAISLLVGGIGVMNILLVSVTERTREIGVRKALGATARDIRGQFITESIIICIIGGIIGVLLGGALGYFASNLMGKGTLPDLFSIVLAVGFSMSIGIFFGYYPANKAAKLNPIDALRYE</sequence>
<evidence type="ECO:0000256" key="4">
    <source>
        <dbReference type="ARBA" id="ARBA00022989"/>
    </source>
</evidence>
<feature type="domain" description="ABC3 transporter permease C-terminal" evidence="8">
    <location>
        <begin position="296"/>
        <end position="408"/>
    </location>
</feature>
<dbReference type="InterPro" id="IPR050250">
    <property type="entry name" value="Macrolide_Exporter_MacB"/>
</dbReference>
<evidence type="ECO:0000259" key="8">
    <source>
        <dbReference type="Pfam" id="PF02687"/>
    </source>
</evidence>
<gene>
    <name evidence="10" type="ORF">O6R05_01555</name>
</gene>
<evidence type="ECO:0000256" key="3">
    <source>
        <dbReference type="ARBA" id="ARBA00022692"/>
    </source>
</evidence>
<keyword evidence="4 7" id="KW-1133">Transmembrane helix</keyword>
<dbReference type="Proteomes" id="UP001210339">
    <property type="component" value="Chromosome"/>
</dbReference>
<accession>A0ABY7QU05</accession>
<feature type="transmembrane region" description="Helical" evidence="7">
    <location>
        <begin position="291"/>
        <end position="316"/>
    </location>
</feature>
<reference evidence="10 11" key="1">
    <citation type="submission" date="2023-01" db="EMBL/GenBank/DDBJ databases">
        <authorList>
            <person name="Lee S.H."/>
            <person name="Jung H.S."/>
            <person name="Yun J.U."/>
        </authorList>
    </citation>
    <scope>NUCLEOTIDE SEQUENCE [LARGE SCALE GENOMIC DNA]</scope>
    <source>
        <strain evidence="10 11">CBA3646</strain>
    </source>
</reference>
<dbReference type="RefSeq" id="WP_271191788.1">
    <property type="nucleotide sequence ID" value="NZ_CP115667.1"/>
</dbReference>
<evidence type="ECO:0000259" key="9">
    <source>
        <dbReference type="Pfam" id="PF12704"/>
    </source>
</evidence>
<evidence type="ECO:0000256" key="7">
    <source>
        <dbReference type="SAM" id="Phobius"/>
    </source>
</evidence>
<keyword evidence="2" id="KW-1003">Cell membrane</keyword>
<dbReference type="PANTHER" id="PTHR30572:SF4">
    <property type="entry name" value="ABC TRANSPORTER PERMEASE YTRF"/>
    <property type="match status" value="1"/>
</dbReference>
<dbReference type="Pfam" id="PF02687">
    <property type="entry name" value="FtsX"/>
    <property type="match status" value="1"/>
</dbReference>
<organism evidence="10 11">
    <name type="scientific">Peptoniphilus equinus</name>
    <dbReference type="NCBI Taxonomy" id="3016343"/>
    <lineage>
        <taxon>Bacteria</taxon>
        <taxon>Bacillati</taxon>
        <taxon>Bacillota</taxon>
        <taxon>Tissierellia</taxon>
        <taxon>Tissierellales</taxon>
        <taxon>Peptoniphilaceae</taxon>
        <taxon>Peptoniphilus</taxon>
    </lineage>
</organism>
<proteinExistence type="inferred from homology"/>
<evidence type="ECO:0000313" key="10">
    <source>
        <dbReference type="EMBL" id="WBW50256.1"/>
    </source>
</evidence>
<keyword evidence="5 7" id="KW-0472">Membrane</keyword>
<dbReference type="EMBL" id="CP115667">
    <property type="protein sequence ID" value="WBW50256.1"/>
    <property type="molecule type" value="Genomic_DNA"/>
</dbReference>
<keyword evidence="3 7" id="KW-0812">Transmembrane</keyword>
<feature type="transmembrane region" description="Helical" evidence="7">
    <location>
        <begin position="21"/>
        <end position="41"/>
    </location>
</feature>
<dbReference type="Pfam" id="PF12704">
    <property type="entry name" value="MacB_PCD"/>
    <property type="match status" value="1"/>
</dbReference>
<keyword evidence="11" id="KW-1185">Reference proteome</keyword>
<feature type="transmembrane region" description="Helical" evidence="7">
    <location>
        <begin position="378"/>
        <end position="398"/>
    </location>
</feature>
<dbReference type="PANTHER" id="PTHR30572">
    <property type="entry name" value="MEMBRANE COMPONENT OF TRANSPORTER-RELATED"/>
    <property type="match status" value="1"/>
</dbReference>
<evidence type="ECO:0000256" key="2">
    <source>
        <dbReference type="ARBA" id="ARBA00022475"/>
    </source>
</evidence>
<comment type="subcellular location">
    <subcellularLocation>
        <location evidence="1">Cell membrane</location>
        <topology evidence="1">Multi-pass membrane protein</topology>
    </subcellularLocation>
</comment>
<evidence type="ECO:0000256" key="5">
    <source>
        <dbReference type="ARBA" id="ARBA00023136"/>
    </source>
</evidence>
<feature type="transmembrane region" description="Helical" evidence="7">
    <location>
        <begin position="344"/>
        <end position="366"/>
    </location>
</feature>
<dbReference type="InterPro" id="IPR025857">
    <property type="entry name" value="MacB_PCD"/>
</dbReference>
<protein>
    <submittedName>
        <fullName evidence="10">ABC transporter permease</fullName>
    </submittedName>
</protein>
<feature type="domain" description="MacB-like periplasmic core" evidence="9">
    <location>
        <begin position="21"/>
        <end position="255"/>
    </location>
</feature>
<evidence type="ECO:0000313" key="11">
    <source>
        <dbReference type="Proteomes" id="UP001210339"/>
    </source>
</evidence>
<comment type="similarity">
    <text evidence="6">Belongs to the ABC-4 integral membrane protein family.</text>
</comment>
<dbReference type="InterPro" id="IPR003838">
    <property type="entry name" value="ABC3_permease_C"/>
</dbReference>
<name>A0ABY7QU05_9FIRM</name>
<evidence type="ECO:0000256" key="6">
    <source>
        <dbReference type="ARBA" id="ARBA00038076"/>
    </source>
</evidence>